<comment type="caution">
    <text evidence="1">The sequence shown here is derived from an EMBL/GenBank/DDBJ whole genome shotgun (WGS) entry which is preliminary data.</text>
</comment>
<protein>
    <submittedName>
        <fullName evidence="1">Uncharacterized protein</fullName>
    </submittedName>
</protein>
<sequence length="106" mass="12024">MLVQDDSDTLQRQLPPEEDELAHAISLSLKTAEHEREIAEDQKHLDDDYLASLLADGEKETSAFNGPETSYLKEGESQKKTIDGELRSVAIEFWHCRVFGLVFISF</sequence>
<keyword evidence="2" id="KW-1185">Reference proteome</keyword>
<name>A0A6A6MD27_HEVBR</name>
<reference evidence="1 2" key="1">
    <citation type="journal article" date="2020" name="Mol. Plant">
        <title>The Chromosome-Based Rubber Tree Genome Provides New Insights into Spurge Genome Evolution and Rubber Biosynthesis.</title>
        <authorList>
            <person name="Liu J."/>
            <person name="Shi C."/>
            <person name="Shi C.C."/>
            <person name="Li W."/>
            <person name="Zhang Q.J."/>
            <person name="Zhang Y."/>
            <person name="Li K."/>
            <person name="Lu H.F."/>
            <person name="Shi C."/>
            <person name="Zhu S.T."/>
            <person name="Xiao Z.Y."/>
            <person name="Nan H."/>
            <person name="Yue Y."/>
            <person name="Zhu X.G."/>
            <person name="Wu Y."/>
            <person name="Hong X.N."/>
            <person name="Fan G.Y."/>
            <person name="Tong Y."/>
            <person name="Zhang D."/>
            <person name="Mao C.L."/>
            <person name="Liu Y.L."/>
            <person name="Hao S.J."/>
            <person name="Liu W.Q."/>
            <person name="Lv M.Q."/>
            <person name="Zhang H.B."/>
            <person name="Liu Y."/>
            <person name="Hu-Tang G.R."/>
            <person name="Wang J.P."/>
            <person name="Wang J.H."/>
            <person name="Sun Y.H."/>
            <person name="Ni S.B."/>
            <person name="Chen W.B."/>
            <person name="Zhang X.C."/>
            <person name="Jiao Y.N."/>
            <person name="Eichler E.E."/>
            <person name="Li G.H."/>
            <person name="Liu X."/>
            <person name="Gao L.Z."/>
        </authorList>
    </citation>
    <scope>NUCLEOTIDE SEQUENCE [LARGE SCALE GENOMIC DNA]</scope>
    <source>
        <strain evidence="2">cv. GT1</strain>
        <tissue evidence="1">Leaf</tissue>
    </source>
</reference>
<gene>
    <name evidence="1" type="ORF">GH714_019731</name>
</gene>
<dbReference type="Proteomes" id="UP000467840">
    <property type="component" value="Chromosome 14"/>
</dbReference>
<accession>A0A6A6MD27</accession>
<proteinExistence type="predicted"/>
<dbReference type="EMBL" id="JAAGAX010000006">
    <property type="protein sequence ID" value="KAF2311154.1"/>
    <property type="molecule type" value="Genomic_DNA"/>
</dbReference>
<dbReference type="AlphaFoldDB" id="A0A6A6MD27"/>
<evidence type="ECO:0000313" key="2">
    <source>
        <dbReference type="Proteomes" id="UP000467840"/>
    </source>
</evidence>
<organism evidence="1 2">
    <name type="scientific">Hevea brasiliensis</name>
    <name type="common">Para rubber tree</name>
    <name type="synonym">Siphonia brasiliensis</name>
    <dbReference type="NCBI Taxonomy" id="3981"/>
    <lineage>
        <taxon>Eukaryota</taxon>
        <taxon>Viridiplantae</taxon>
        <taxon>Streptophyta</taxon>
        <taxon>Embryophyta</taxon>
        <taxon>Tracheophyta</taxon>
        <taxon>Spermatophyta</taxon>
        <taxon>Magnoliopsida</taxon>
        <taxon>eudicotyledons</taxon>
        <taxon>Gunneridae</taxon>
        <taxon>Pentapetalae</taxon>
        <taxon>rosids</taxon>
        <taxon>fabids</taxon>
        <taxon>Malpighiales</taxon>
        <taxon>Euphorbiaceae</taxon>
        <taxon>Crotonoideae</taxon>
        <taxon>Micrandreae</taxon>
        <taxon>Hevea</taxon>
    </lineage>
</organism>
<evidence type="ECO:0000313" key="1">
    <source>
        <dbReference type="EMBL" id="KAF2311154.1"/>
    </source>
</evidence>